<feature type="region of interest" description="Disordered" evidence="1">
    <location>
        <begin position="1"/>
        <end position="32"/>
    </location>
</feature>
<name>A0A0V1KHK0_9BILA</name>
<evidence type="ECO:0000313" key="2">
    <source>
        <dbReference type="EMBL" id="KRZ46691.1"/>
    </source>
</evidence>
<comment type="caution">
    <text evidence="2">The sequence shown here is derived from an EMBL/GenBank/DDBJ whole genome shotgun (WGS) entry which is preliminary data.</text>
</comment>
<reference evidence="2 3" key="1">
    <citation type="submission" date="2015-05" db="EMBL/GenBank/DDBJ databases">
        <title>Evolution of Trichinella species and genotypes.</title>
        <authorList>
            <person name="Korhonen P.K."/>
            <person name="Edoardo P."/>
            <person name="Giuseppe L.R."/>
            <person name="Gasser R.B."/>
        </authorList>
    </citation>
    <scope>NUCLEOTIDE SEQUENCE [LARGE SCALE GENOMIC DNA]</scope>
    <source>
        <strain evidence="2">ISS10</strain>
    </source>
</reference>
<evidence type="ECO:0000313" key="3">
    <source>
        <dbReference type="Proteomes" id="UP000054721"/>
    </source>
</evidence>
<evidence type="ECO:0000256" key="1">
    <source>
        <dbReference type="SAM" id="MobiDB-lite"/>
    </source>
</evidence>
<accession>A0A0V1KHK0</accession>
<sequence length="32" mass="3553">MEELGEGLRAPKDTEPPSKEHTWAGPRPPAHM</sequence>
<dbReference type="EMBL" id="JYDW01002498">
    <property type="protein sequence ID" value="KRZ46691.1"/>
    <property type="molecule type" value="Genomic_DNA"/>
</dbReference>
<gene>
    <name evidence="2" type="ORF">T02_14697</name>
</gene>
<dbReference type="Proteomes" id="UP000054721">
    <property type="component" value="Unassembled WGS sequence"/>
</dbReference>
<feature type="compositionally biased region" description="Basic and acidic residues" evidence="1">
    <location>
        <begin position="9"/>
        <end position="22"/>
    </location>
</feature>
<proteinExistence type="predicted"/>
<keyword evidence="3" id="KW-1185">Reference proteome</keyword>
<dbReference type="AlphaFoldDB" id="A0A0V1KHK0"/>
<organism evidence="2 3">
    <name type="scientific">Trichinella nativa</name>
    <dbReference type="NCBI Taxonomy" id="6335"/>
    <lineage>
        <taxon>Eukaryota</taxon>
        <taxon>Metazoa</taxon>
        <taxon>Ecdysozoa</taxon>
        <taxon>Nematoda</taxon>
        <taxon>Enoplea</taxon>
        <taxon>Dorylaimia</taxon>
        <taxon>Trichinellida</taxon>
        <taxon>Trichinellidae</taxon>
        <taxon>Trichinella</taxon>
    </lineage>
</organism>
<protein>
    <submittedName>
        <fullName evidence="2">Uncharacterized protein</fullName>
    </submittedName>
</protein>